<accession>A0A0B2QRG7</accession>
<dbReference type="Proteomes" id="UP000053555">
    <property type="component" value="Unassembled WGS sequence"/>
</dbReference>
<reference evidence="1" key="1">
    <citation type="submission" date="2014-07" db="EMBL/GenBank/DDBJ databases">
        <title>Identification of a novel salt tolerance gene in wild soybean by whole-genome sequencing.</title>
        <authorList>
            <person name="Lam H.-M."/>
            <person name="Qi X."/>
            <person name="Li M.-W."/>
            <person name="Liu X."/>
            <person name="Xie M."/>
            <person name="Ni M."/>
            <person name="Xu X."/>
        </authorList>
    </citation>
    <scope>NUCLEOTIDE SEQUENCE [LARGE SCALE GENOMIC DNA]</scope>
    <source>
        <tissue evidence="1">Root</tissue>
    </source>
</reference>
<gene>
    <name evidence="1" type="ORF">glysoja_044937</name>
</gene>
<proteinExistence type="predicted"/>
<name>A0A0B2QRG7_GLYSO</name>
<sequence length="70" mass="8147">MAWRWHMAPFLTHWNTKAYLAKSSQAIINRSSKKGGALHIGGFISMHDHTMHMKNLVILYILLRSFNRPI</sequence>
<dbReference type="AlphaFoldDB" id="A0A0B2QRG7"/>
<organism evidence="1">
    <name type="scientific">Glycine soja</name>
    <name type="common">Wild soybean</name>
    <dbReference type="NCBI Taxonomy" id="3848"/>
    <lineage>
        <taxon>Eukaryota</taxon>
        <taxon>Viridiplantae</taxon>
        <taxon>Streptophyta</taxon>
        <taxon>Embryophyta</taxon>
        <taxon>Tracheophyta</taxon>
        <taxon>Spermatophyta</taxon>
        <taxon>Magnoliopsida</taxon>
        <taxon>eudicotyledons</taxon>
        <taxon>Gunneridae</taxon>
        <taxon>Pentapetalae</taxon>
        <taxon>rosids</taxon>
        <taxon>fabids</taxon>
        <taxon>Fabales</taxon>
        <taxon>Fabaceae</taxon>
        <taxon>Papilionoideae</taxon>
        <taxon>50 kb inversion clade</taxon>
        <taxon>NPAAA clade</taxon>
        <taxon>indigoferoid/millettioid clade</taxon>
        <taxon>Phaseoleae</taxon>
        <taxon>Glycine</taxon>
        <taxon>Glycine subgen. Soja</taxon>
    </lineage>
</organism>
<evidence type="ECO:0000313" key="1">
    <source>
        <dbReference type="EMBL" id="KHN24216.1"/>
    </source>
</evidence>
<dbReference type="EMBL" id="KN655615">
    <property type="protein sequence ID" value="KHN24216.1"/>
    <property type="molecule type" value="Genomic_DNA"/>
</dbReference>
<protein>
    <submittedName>
        <fullName evidence="1">Uncharacterized protein</fullName>
    </submittedName>
</protein>